<protein>
    <submittedName>
        <fullName evidence="2">Uncharacterized protein</fullName>
    </submittedName>
</protein>
<evidence type="ECO:0000256" key="1">
    <source>
        <dbReference type="SAM" id="MobiDB-lite"/>
    </source>
</evidence>
<gene>
    <name evidence="2" type="ORF">AVEN_166650_1</name>
</gene>
<dbReference type="Proteomes" id="UP000499080">
    <property type="component" value="Unassembled WGS sequence"/>
</dbReference>
<proteinExistence type="predicted"/>
<evidence type="ECO:0000313" key="3">
    <source>
        <dbReference type="Proteomes" id="UP000499080"/>
    </source>
</evidence>
<name>A0A4Y2E014_ARAVE</name>
<organism evidence="2 3">
    <name type="scientific">Araneus ventricosus</name>
    <name type="common">Orbweaver spider</name>
    <name type="synonym">Epeira ventricosa</name>
    <dbReference type="NCBI Taxonomy" id="182803"/>
    <lineage>
        <taxon>Eukaryota</taxon>
        <taxon>Metazoa</taxon>
        <taxon>Ecdysozoa</taxon>
        <taxon>Arthropoda</taxon>
        <taxon>Chelicerata</taxon>
        <taxon>Arachnida</taxon>
        <taxon>Araneae</taxon>
        <taxon>Araneomorphae</taxon>
        <taxon>Entelegynae</taxon>
        <taxon>Araneoidea</taxon>
        <taxon>Araneidae</taxon>
        <taxon>Araneus</taxon>
    </lineage>
</organism>
<feature type="region of interest" description="Disordered" evidence="1">
    <location>
        <begin position="1"/>
        <end position="38"/>
    </location>
</feature>
<keyword evidence="3" id="KW-1185">Reference proteome</keyword>
<dbReference type="EMBL" id="BGPR01000479">
    <property type="protein sequence ID" value="GBM22392.1"/>
    <property type="molecule type" value="Genomic_DNA"/>
</dbReference>
<comment type="caution">
    <text evidence="2">The sequence shown here is derived from an EMBL/GenBank/DDBJ whole genome shotgun (WGS) entry which is preliminary data.</text>
</comment>
<sequence>MVFSKIMTSHRNKRPSIPFYPSDTHKQTQPFPPPTGTQEGDGTFLQMSLFSSPNCIFGASKRSEPIKQQQQAKEVLESCPVPMDYQMMIPGCSDEWGGVRVHHHRTGQVQQILVKGYWFWKGTESWSPIRFQFGTFWISNNKYFAPVIRNKQREFELKKGGW</sequence>
<accession>A0A4Y2E014</accession>
<reference evidence="2 3" key="1">
    <citation type="journal article" date="2019" name="Sci. Rep.">
        <title>Orb-weaving spider Araneus ventricosus genome elucidates the spidroin gene catalogue.</title>
        <authorList>
            <person name="Kono N."/>
            <person name="Nakamura H."/>
            <person name="Ohtoshi R."/>
            <person name="Moran D.A.P."/>
            <person name="Shinohara A."/>
            <person name="Yoshida Y."/>
            <person name="Fujiwara M."/>
            <person name="Mori M."/>
            <person name="Tomita M."/>
            <person name="Arakawa K."/>
        </authorList>
    </citation>
    <scope>NUCLEOTIDE SEQUENCE [LARGE SCALE GENOMIC DNA]</scope>
</reference>
<evidence type="ECO:0000313" key="2">
    <source>
        <dbReference type="EMBL" id="GBM22392.1"/>
    </source>
</evidence>
<dbReference type="AlphaFoldDB" id="A0A4Y2E014"/>